<name>A0A8J5KDB4_ZINOF</name>
<evidence type="ECO:0000256" key="1">
    <source>
        <dbReference type="SAM" id="MobiDB-lite"/>
    </source>
</evidence>
<proteinExistence type="predicted"/>
<feature type="region of interest" description="Disordered" evidence="1">
    <location>
        <begin position="32"/>
        <end position="175"/>
    </location>
</feature>
<accession>A0A8J5KDB4</accession>
<dbReference type="EMBL" id="JACMSC010000015">
    <property type="protein sequence ID" value="KAG6485492.1"/>
    <property type="molecule type" value="Genomic_DNA"/>
</dbReference>
<feature type="compositionally biased region" description="Basic and acidic residues" evidence="1">
    <location>
        <begin position="37"/>
        <end position="71"/>
    </location>
</feature>
<reference evidence="2 3" key="1">
    <citation type="submission" date="2020-08" db="EMBL/GenBank/DDBJ databases">
        <title>Plant Genome Project.</title>
        <authorList>
            <person name="Zhang R.-G."/>
        </authorList>
    </citation>
    <scope>NUCLEOTIDE SEQUENCE [LARGE SCALE GENOMIC DNA]</scope>
    <source>
        <tissue evidence="2">Rhizome</tissue>
    </source>
</reference>
<evidence type="ECO:0000313" key="3">
    <source>
        <dbReference type="Proteomes" id="UP000734854"/>
    </source>
</evidence>
<evidence type="ECO:0000313" key="2">
    <source>
        <dbReference type="EMBL" id="KAG6485492.1"/>
    </source>
</evidence>
<dbReference type="AlphaFoldDB" id="A0A8J5KDB4"/>
<protein>
    <submittedName>
        <fullName evidence="2">Uncharacterized protein</fullName>
    </submittedName>
</protein>
<sequence>MGLSKGAAIKHFVSELHLLCFGHCGAVATRNLGGQTQRERERERERQRAEMANERSDSKESKNGVKKEAEGQSKVGKSKGKGLEIDMKKQIQRKPKEEAEKKKKEQVVVEKKKMTKRKMGDESLEMEKKKRRSTVGATENPEKKERKVKKGDMGEETAKKEKSRKKIENVSSIADDEEEAGNVSCSFPMSRVRRLMRLEGGNANVTITGIASNAVFLVNKASVITLLPCPRPILLSFSPSRSKISPSTVHGQKGYEFLSDFVPEKMRAEDALKAMASVET</sequence>
<keyword evidence="3" id="KW-1185">Reference proteome</keyword>
<feature type="compositionally biased region" description="Basic and acidic residues" evidence="1">
    <location>
        <begin position="140"/>
        <end position="160"/>
    </location>
</feature>
<comment type="caution">
    <text evidence="2">The sequence shown here is derived from an EMBL/GenBank/DDBJ whole genome shotgun (WGS) entry which is preliminary data.</text>
</comment>
<feature type="compositionally biased region" description="Basic and acidic residues" evidence="1">
    <location>
        <begin position="81"/>
        <end position="128"/>
    </location>
</feature>
<organism evidence="2 3">
    <name type="scientific">Zingiber officinale</name>
    <name type="common">Ginger</name>
    <name type="synonym">Amomum zingiber</name>
    <dbReference type="NCBI Taxonomy" id="94328"/>
    <lineage>
        <taxon>Eukaryota</taxon>
        <taxon>Viridiplantae</taxon>
        <taxon>Streptophyta</taxon>
        <taxon>Embryophyta</taxon>
        <taxon>Tracheophyta</taxon>
        <taxon>Spermatophyta</taxon>
        <taxon>Magnoliopsida</taxon>
        <taxon>Liliopsida</taxon>
        <taxon>Zingiberales</taxon>
        <taxon>Zingiberaceae</taxon>
        <taxon>Zingiber</taxon>
    </lineage>
</organism>
<gene>
    <name evidence="2" type="ORF">ZIOFF_054030</name>
</gene>
<dbReference type="Proteomes" id="UP000734854">
    <property type="component" value="Unassembled WGS sequence"/>
</dbReference>